<reference evidence="1" key="1">
    <citation type="submission" date="2020-08" db="EMBL/GenBank/DDBJ databases">
        <title>Genome public.</title>
        <authorList>
            <person name="Liu C."/>
            <person name="Sun Q."/>
        </authorList>
    </citation>
    <scope>NUCLEOTIDE SEQUENCE</scope>
    <source>
        <strain evidence="1">NSJ-32</strain>
    </source>
</reference>
<dbReference type="InterPro" id="IPR037010">
    <property type="entry name" value="VitB12-dep_Met_synth_activ_sf"/>
</dbReference>
<dbReference type="GO" id="GO:0008705">
    <property type="term" value="F:methionine synthase activity"/>
    <property type="evidence" value="ECO:0007669"/>
    <property type="project" value="InterPro"/>
</dbReference>
<accession>A0A926DQJ0</accession>
<sequence length="222" mass="25235">METILFRDIWLDDSEDALLAFIVGKSILDDDEDLNMIHRMAKDAMSIASPKAVCCIAEITARSSDWIEIEGIRITSPLVMHNLENTHRVFPYIATCGTELEAWSHNFSDPLEQYWADQVKLFYLGKIRSYMSDQIRKRFFPVGHMSSMNPGSLKEWPLTQQAVLFRILGNGAEDIGVALTDSFLMLPSKSSSGFFFSSKEAYENCQFCPILNCPGRRAPYKE</sequence>
<organism evidence="1 2">
    <name type="scientific">Bianquea renquensis</name>
    <dbReference type="NCBI Taxonomy" id="2763661"/>
    <lineage>
        <taxon>Bacteria</taxon>
        <taxon>Bacillati</taxon>
        <taxon>Bacillota</taxon>
        <taxon>Clostridia</taxon>
        <taxon>Eubacteriales</taxon>
        <taxon>Bianqueaceae</taxon>
        <taxon>Bianquea</taxon>
    </lineage>
</organism>
<dbReference type="Gene3D" id="3.40.109.40">
    <property type="match status" value="1"/>
</dbReference>
<comment type="caution">
    <text evidence="1">The sequence shown here is derived from an EMBL/GenBank/DDBJ whole genome shotgun (WGS) entry which is preliminary data.</text>
</comment>
<dbReference type="RefSeq" id="WP_249289173.1">
    <property type="nucleotide sequence ID" value="NZ_JACRSQ010000001.1"/>
</dbReference>
<dbReference type="Proteomes" id="UP000657006">
    <property type="component" value="Unassembled WGS sequence"/>
</dbReference>
<proteinExistence type="predicted"/>
<evidence type="ECO:0000313" key="1">
    <source>
        <dbReference type="EMBL" id="MBC8542156.1"/>
    </source>
</evidence>
<gene>
    <name evidence="1" type="ORF">H8730_01145</name>
</gene>
<protein>
    <submittedName>
        <fullName evidence="1">Vitamin B12 dependent methionine synthase</fullName>
    </submittedName>
</protein>
<dbReference type="AlphaFoldDB" id="A0A926DQJ0"/>
<name>A0A926DQJ0_9FIRM</name>
<dbReference type="EMBL" id="JACRSQ010000001">
    <property type="protein sequence ID" value="MBC8542156.1"/>
    <property type="molecule type" value="Genomic_DNA"/>
</dbReference>
<evidence type="ECO:0000313" key="2">
    <source>
        <dbReference type="Proteomes" id="UP000657006"/>
    </source>
</evidence>
<keyword evidence="2" id="KW-1185">Reference proteome</keyword>
<dbReference type="SUPFAM" id="SSF56507">
    <property type="entry name" value="Methionine synthase activation domain-like"/>
    <property type="match status" value="1"/>
</dbReference>